<dbReference type="SMART" id="SM00895">
    <property type="entry name" value="FCD"/>
    <property type="match status" value="1"/>
</dbReference>
<dbReference type="Proteomes" id="UP000520156">
    <property type="component" value="Unassembled WGS sequence"/>
</dbReference>
<evidence type="ECO:0000313" key="7">
    <source>
        <dbReference type="Proteomes" id="UP000520156"/>
    </source>
</evidence>
<dbReference type="InterPro" id="IPR008920">
    <property type="entry name" value="TF_FadR/GntR_C"/>
</dbReference>
<dbReference type="PANTHER" id="PTHR43537">
    <property type="entry name" value="TRANSCRIPTIONAL REGULATOR, GNTR FAMILY"/>
    <property type="match status" value="1"/>
</dbReference>
<dbReference type="EMBL" id="JACLAU010000030">
    <property type="protein sequence ID" value="MBC2652947.1"/>
    <property type="molecule type" value="Genomic_DNA"/>
</dbReference>
<evidence type="ECO:0000313" key="6">
    <source>
        <dbReference type="EMBL" id="MBC2652947.1"/>
    </source>
</evidence>
<keyword evidence="7" id="KW-1185">Reference proteome</keyword>
<dbReference type="Pfam" id="PF00392">
    <property type="entry name" value="GntR"/>
    <property type="match status" value="1"/>
</dbReference>
<reference evidence="6 7" key="1">
    <citation type="submission" date="2020-08" db="EMBL/GenBank/DDBJ databases">
        <title>The genome sequence of Novosphingobium flavum 4Y4.</title>
        <authorList>
            <person name="Liu Y."/>
        </authorList>
    </citation>
    <scope>NUCLEOTIDE SEQUENCE [LARGE SCALE GENOMIC DNA]</scope>
    <source>
        <strain evidence="6 7">4Y4</strain>
    </source>
</reference>
<dbReference type="CDD" id="cd07377">
    <property type="entry name" value="WHTH_GntR"/>
    <property type="match status" value="1"/>
</dbReference>
<dbReference type="InterPro" id="IPR036390">
    <property type="entry name" value="WH_DNA-bd_sf"/>
</dbReference>
<comment type="caution">
    <text evidence="6">The sequence shown here is derived from an EMBL/GenBank/DDBJ whole genome shotgun (WGS) entry which is preliminary data.</text>
</comment>
<feature type="region of interest" description="Disordered" evidence="4">
    <location>
        <begin position="1"/>
        <end position="42"/>
    </location>
</feature>
<sequence length="276" mass="29581">MAARWSPSPTRPSAHALQSQLRSANGAPGAGRSGLTKPKARKVERLHEEVARKIGTAILNGSLASGATLGGEIESSDRMGVSRTAYREALKILVAKGLIESRPKAGSRITARTQWNLLDPDILAWMFADQPDEKFVKDLFELRHVLEPVAAGLAAERRTPEQLAEMADCLRVMASAGLAGAEGQEADRQFHRLILAACCNEAIVSLGSSIGAAVRWTTHFKQKAQASPRDPLPEHEAVFEAIARGSSTDAIKAMQHLLTLALDDMNLAAAAVPAQR</sequence>
<protein>
    <submittedName>
        <fullName evidence="6">FadR family transcriptional regulator</fullName>
    </submittedName>
</protein>
<gene>
    <name evidence="6" type="ORF">H7F49_14715</name>
</gene>
<dbReference type="SUPFAM" id="SSF46785">
    <property type="entry name" value="Winged helix' DNA-binding domain"/>
    <property type="match status" value="1"/>
</dbReference>
<dbReference type="SUPFAM" id="SSF48008">
    <property type="entry name" value="GntR ligand-binding domain-like"/>
    <property type="match status" value="1"/>
</dbReference>
<dbReference type="PROSITE" id="PS50949">
    <property type="entry name" value="HTH_GNTR"/>
    <property type="match status" value="1"/>
</dbReference>
<dbReference type="PANTHER" id="PTHR43537:SF44">
    <property type="entry name" value="GNTR FAMILY REGULATORY PROTEIN"/>
    <property type="match status" value="1"/>
</dbReference>
<evidence type="ECO:0000256" key="2">
    <source>
        <dbReference type="ARBA" id="ARBA00023125"/>
    </source>
</evidence>
<dbReference type="GO" id="GO:0003677">
    <property type="term" value="F:DNA binding"/>
    <property type="evidence" value="ECO:0007669"/>
    <property type="project" value="UniProtKB-KW"/>
</dbReference>
<keyword evidence="2" id="KW-0238">DNA-binding</keyword>
<dbReference type="InterPro" id="IPR036388">
    <property type="entry name" value="WH-like_DNA-bd_sf"/>
</dbReference>
<keyword evidence="3" id="KW-0804">Transcription</keyword>
<dbReference type="Gene3D" id="1.20.120.530">
    <property type="entry name" value="GntR ligand-binding domain-like"/>
    <property type="match status" value="1"/>
</dbReference>
<evidence type="ECO:0000256" key="1">
    <source>
        <dbReference type="ARBA" id="ARBA00023015"/>
    </source>
</evidence>
<dbReference type="AlphaFoldDB" id="A0A7X1F9K7"/>
<dbReference type="InterPro" id="IPR000524">
    <property type="entry name" value="Tscrpt_reg_HTH_GntR"/>
</dbReference>
<dbReference type="GO" id="GO:0003700">
    <property type="term" value="F:DNA-binding transcription factor activity"/>
    <property type="evidence" value="ECO:0007669"/>
    <property type="project" value="InterPro"/>
</dbReference>
<dbReference type="Pfam" id="PF07729">
    <property type="entry name" value="FCD"/>
    <property type="match status" value="1"/>
</dbReference>
<evidence type="ECO:0000256" key="4">
    <source>
        <dbReference type="SAM" id="MobiDB-lite"/>
    </source>
</evidence>
<feature type="domain" description="HTH gntR-type" evidence="5">
    <location>
        <begin position="44"/>
        <end position="112"/>
    </location>
</feature>
<dbReference type="SMART" id="SM00345">
    <property type="entry name" value="HTH_GNTR"/>
    <property type="match status" value="1"/>
</dbReference>
<dbReference type="Gene3D" id="1.10.10.10">
    <property type="entry name" value="Winged helix-like DNA-binding domain superfamily/Winged helix DNA-binding domain"/>
    <property type="match status" value="1"/>
</dbReference>
<accession>A0A7X1F9K7</accession>
<organism evidence="6 7">
    <name type="scientific">Novosphingobium aerophilum</name>
    <dbReference type="NCBI Taxonomy" id="2839843"/>
    <lineage>
        <taxon>Bacteria</taxon>
        <taxon>Pseudomonadati</taxon>
        <taxon>Pseudomonadota</taxon>
        <taxon>Alphaproteobacteria</taxon>
        <taxon>Sphingomonadales</taxon>
        <taxon>Sphingomonadaceae</taxon>
        <taxon>Novosphingobium</taxon>
    </lineage>
</organism>
<proteinExistence type="predicted"/>
<dbReference type="InterPro" id="IPR011711">
    <property type="entry name" value="GntR_C"/>
</dbReference>
<keyword evidence="1" id="KW-0805">Transcription regulation</keyword>
<name>A0A7X1F9K7_9SPHN</name>
<evidence type="ECO:0000259" key="5">
    <source>
        <dbReference type="PROSITE" id="PS50949"/>
    </source>
</evidence>
<evidence type="ECO:0000256" key="3">
    <source>
        <dbReference type="ARBA" id="ARBA00023163"/>
    </source>
</evidence>